<dbReference type="Proteomes" id="UP000887116">
    <property type="component" value="Unassembled WGS sequence"/>
</dbReference>
<dbReference type="EMBL" id="BMAO01017689">
    <property type="protein sequence ID" value="GFR17762.1"/>
    <property type="molecule type" value="Genomic_DNA"/>
</dbReference>
<feature type="domain" description="Endonuclease/exonuclease/phosphatase" evidence="1">
    <location>
        <begin position="34"/>
        <end position="112"/>
    </location>
</feature>
<proteinExistence type="predicted"/>
<dbReference type="OrthoDB" id="6436748at2759"/>
<dbReference type="SUPFAM" id="SSF56219">
    <property type="entry name" value="DNase I-like"/>
    <property type="match status" value="1"/>
</dbReference>
<gene>
    <name evidence="2" type="ORF">TNCT_11791</name>
</gene>
<dbReference type="Pfam" id="PF14529">
    <property type="entry name" value="Exo_endo_phos_2"/>
    <property type="match status" value="1"/>
</dbReference>
<comment type="caution">
    <text evidence="2">The sequence shown here is derived from an EMBL/GenBank/DDBJ whole genome shotgun (WGS) entry which is preliminary data.</text>
</comment>
<dbReference type="InterPro" id="IPR036691">
    <property type="entry name" value="Endo/exonu/phosph_ase_sf"/>
</dbReference>
<reference evidence="2" key="1">
    <citation type="submission" date="2020-07" db="EMBL/GenBank/DDBJ databases">
        <title>Multicomponent nature underlies the extraordinary mechanical properties of spider dragline silk.</title>
        <authorList>
            <person name="Kono N."/>
            <person name="Nakamura H."/>
            <person name="Mori M."/>
            <person name="Yoshida Y."/>
            <person name="Ohtoshi R."/>
            <person name="Malay A.D."/>
            <person name="Moran D.A.P."/>
            <person name="Tomita M."/>
            <person name="Numata K."/>
            <person name="Arakawa K."/>
        </authorList>
    </citation>
    <scope>NUCLEOTIDE SEQUENCE</scope>
</reference>
<dbReference type="AlphaFoldDB" id="A0A8X6H685"/>
<dbReference type="InterPro" id="IPR005135">
    <property type="entry name" value="Endo/exonuclease/phosphatase"/>
</dbReference>
<sequence>MVILVQNSIGHHGLDIHTHGVENTAINIEGDNVITICSIYRRPLSPRGAMVLDLLRILRNRNHCIIVGNFNAKHRLWNHLSVGNPVGTELFKFVSNCGFVITAPTEATCLRRTGFVWPSISPCHNPLRALKRLQSRRL</sequence>
<evidence type="ECO:0000313" key="2">
    <source>
        <dbReference type="EMBL" id="GFR17762.1"/>
    </source>
</evidence>
<accession>A0A8X6H685</accession>
<evidence type="ECO:0000313" key="3">
    <source>
        <dbReference type="Proteomes" id="UP000887116"/>
    </source>
</evidence>
<keyword evidence="3" id="KW-1185">Reference proteome</keyword>
<protein>
    <recommendedName>
        <fullName evidence="1">Endonuclease/exonuclease/phosphatase domain-containing protein</fullName>
    </recommendedName>
</protein>
<dbReference type="GO" id="GO:0003824">
    <property type="term" value="F:catalytic activity"/>
    <property type="evidence" value="ECO:0007669"/>
    <property type="project" value="InterPro"/>
</dbReference>
<evidence type="ECO:0000259" key="1">
    <source>
        <dbReference type="Pfam" id="PF14529"/>
    </source>
</evidence>
<name>A0A8X6H685_TRICU</name>
<organism evidence="2 3">
    <name type="scientific">Trichonephila clavata</name>
    <name type="common">Joro spider</name>
    <name type="synonym">Nephila clavata</name>
    <dbReference type="NCBI Taxonomy" id="2740835"/>
    <lineage>
        <taxon>Eukaryota</taxon>
        <taxon>Metazoa</taxon>
        <taxon>Ecdysozoa</taxon>
        <taxon>Arthropoda</taxon>
        <taxon>Chelicerata</taxon>
        <taxon>Arachnida</taxon>
        <taxon>Araneae</taxon>
        <taxon>Araneomorphae</taxon>
        <taxon>Entelegynae</taxon>
        <taxon>Araneoidea</taxon>
        <taxon>Nephilidae</taxon>
        <taxon>Trichonephila</taxon>
    </lineage>
</organism>
<dbReference type="Gene3D" id="3.60.10.10">
    <property type="entry name" value="Endonuclease/exonuclease/phosphatase"/>
    <property type="match status" value="1"/>
</dbReference>